<reference evidence="3 4" key="1">
    <citation type="journal article" date="2018" name="Nat. Ecol. Evol.">
        <title>Genomic signatures of mitonuclear coevolution across populations of Tigriopus californicus.</title>
        <authorList>
            <person name="Barreto F.S."/>
            <person name="Watson E.T."/>
            <person name="Lima T.G."/>
            <person name="Willett C.S."/>
            <person name="Edmands S."/>
            <person name="Li W."/>
            <person name="Burton R.S."/>
        </authorList>
    </citation>
    <scope>NUCLEOTIDE SEQUENCE [LARGE SCALE GENOMIC DNA]</scope>
    <source>
        <strain evidence="3 4">San Diego</strain>
    </source>
</reference>
<dbReference type="GO" id="GO:0019901">
    <property type="term" value="F:protein kinase binding"/>
    <property type="evidence" value="ECO:0007669"/>
    <property type="project" value="InterPro"/>
</dbReference>
<dbReference type="STRING" id="6832.A0A553PU64"/>
<feature type="region of interest" description="Disordered" evidence="1">
    <location>
        <begin position="760"/>
        <end position="779"/>
    </location>
</feature>
<feature type="region of interest" description="Disordered" evidence="1">
    <location>
        <begin position="318"/>
        <end position="350"/>
    </location>
</feature>
<dbReference type="InterPro" id="IPR037746">
    <property type="entry name" value="Dok-7"/>
</dbReference>
<organism evidence="3 4">
    <name type="scientific">Tigriopus californicus</name>
    <name type="common">Marine copepod</name>
    <dbReference type="NCBI Taxonomy" id="6832"/>
    <lineage>
        <taxon>Eukaryota</taxon>
        <taxon>Metazoa</taxon>
        <taxon>Ecdysozoa</taxon>
        <taxon>Arthropoda</taxon>
        <taxon>Crustacea</taxon>
        <taxon>Multicrustacea</taxon>
        <taxon>Hexanauplia</taxon>
        <taxon>Copepoda</taxon>
        <taxon>Harpacticoida</taxon>
        <taxon>Harpacticidae</taxon>
        <taxon>Tigriopus</taxon>
    </lineage>
</organism>
<evidence type="ECO:0000259" key="2">
    <source>
        <dbReference type="PROSITE" id="PS51064"/>
    </source>
</evidence>
<feature type="region of interest" description="Disordered" evidence="1">
    <location>
        <begin position="241"/>
        <end position="276"/>
    </location>
</feature>
<dbReference type="GO" id="GO:0007528">
    <property type="term" value="P:neuromuscular junction development"/>
    <property type="evidence" value="ECO:0007669"/>
    <property type="project" value="TreeGrafter"/>
</dbReference>
<sequence length="876" mass="95288">MLLTFRCVKAQEDSLTLQLWKDKKDWERNPPSKGSIALEEYLGWEAGFTLEKESLTLALVLKGVLIALAFDCRETLMRWQVRLAAQFEEGQHFSAHLVQVPNKSKFPLGQIRIHLQNRRFSLTTGVPPKLLHSWDLVDLRRYGGLENGRFCFEGGSRCGKGEGLHVLRLDDPQELKAKFDLATKGRLEAKRKSLYKTACSSPSIPSCLDGLRQMSLSSDLSSNHDRHESTAALVKDFQSVQGSHMDLHSQRQRSHSRSMNHSLNWSSTEGQSSCDTMSVALSEMTEATTSSGGGQRGQQSPEHLVNRRVLLEQMGIHPDLDGKESRNHCSAPRSTCGTGDLNNPQWTMNPNSSMKAKIQYNSCYSMDRLSTSSHESHSSNGFVTYDTPRSVLNGSRPPSSLRAGSTCSPNLTPKTQRRRTHGSQNPSSSQPLSAELRRVLAATPCGCGNGSGSTRNSGASMASSIGSFGTVSTASSSLDNYDIPRNLGKSQVTSQLYDTPRSLKESAEHGGAEPFGNYDFPQHGALPVFRKQCGCVLKLSNKSGAPFVSDCVHNENTETLDAKAPRIKLTGTGKMPVVDMSEGFLHASSVANNQILQQKHHSQSPVYATVNKGTKAKTIQPNYCNIGPSLGDVVHEQGPLYENTKTILRPKGANHPAATMAAASHNYENTDNFLGIDVAANYVPMFPKASQDCADLPSLPLIPFQPLNYDQLPLPGLPTPFDSINRKLRQLSDSLNPRDDANPGAMFIPTLKSKSIDQLHTFPNEAGPGPGRAQEPNGFVTVPRKTNRLAGGQGNASPAMRRSASVPCKNAENRGSTSSSDSGFSAGSPNGNPGPAVNVDYMLHIDSDHEQLESHSSQDLDETMPPMGLDEEDTKV</sequence>
<dbReference type="PROSITE" id="PS51064">
    <property type="entry name" value="IRS_PTB"/>
    <property type="match status" value="1"/>
</dbReference>
<name>A0A553PU64_TIGCA</name>
<evidence type="ECO:0000256" key="1">
    <source>
        <dbReference type="SAM" id="MobiDB-lite"/>
    </source>
</evidence>
<dbReference type="Gene3D" id="2.30.29.30">
    <property type="entry name" value="Pleckstrin-homology domain (PH domain)/Phosphotyrosine-binding domain (PTB)"/>
    <property type="match status" value="2"/>
</dbReference>
<dbReference type="AlphaFoldDB" id="A0A553PU64"/>
<feature type="compositionally biased region" description="Polar residues" evidence="1">
    <location>
        <begin position="390"/>
        <end position="414"/>
    </location>
</feature>
<evidence type="ECO:0000313" key="3">
    <source>
        <dbReference type="EMBL" id="TRY81230.1"/>
    </source>
</evidence>
<protein>
    <recommendedName>
        <fullName evidence="2">IRS-type PTB domain-containing protein</fullName>
    </recommendedName>
</protein>
<dbReference type="Pfam" id="PF02174">
    <property type="entry name" value="IRS"/>
    <property type="match status" value="1"/>
</dbReference>
<feature type="compositionally biased region" description="Polar residues" evidence="1">
    <location>
        <begin position="422"/>
        <end position="432"/>
    </location>
</feature>
<dbReference type="PANTHER" id="PTHR21636">
    <property type="entry name" value="PROTEIN DOK-7"/>
    <property type="match status" value="1"/>
</dbReference>
<dbReference type="Proteomes" id="UP000318571">
    <property type="component" value="Chromosome 12"/>
</dbReference>
<feature type="compositionally biased region" description="Basic and acidic residues" evidence="1">
    <location>
        <begin position="843"/>
        <end position="858"/>
    </location>
</feature>
<dbReference type="SMART" id="SM01244">
    <property type="entry name" value="IRS"/>
    <property type="match status" value="1"/>
</dbReference>
<feature type="region of interest" description="Disordered" evidence="1">
    <location>
        <begin position="784"/>
        <end position="876"/>
    </location>
</feature>
<dbReference type="InterPro" id="IPR002404">
    <property type="entry name" value="IRS_PTB"/>
</dbReference>
<feature type="compositionally biased region" description="Basic and acidic residues" evidence="1">
    <location>
        <begin position="318"/>
        <end position="327"/>
    </location>
</feature>
<dbReference type="InterPro" id="IPR011993">
    <property type="entry name" value="PH-like_dom_sf"/>
</dbReference>
<comment type="caution">
    <text evidence="3">The sequence shown here is derived from an EMBL/GenBank/DDBJ whole genome shotgun (WGS) entry which is preliminary data.</text>
</comment>
<proteinExistence type="predicted"/>
<feature type="domain" description="IRS-type PTB" evidence="2">
    <location>
        <begin position="87"/>
        <end position="193"/>
    </location>
</feature>
<gene>
    <name evidence="3" type="ORF">TCAL_10448</name>
</gene>
<dbReference type="PANTHER" id="PTHR21636:SF2">
    <property type="entry name" value="PROTEIN DOK-7"/>
    <property type="match status" value="1"/>
</dbReference>
<evidence type="ECO:0000313" key="4">
    <source>
        <dbReference type="Proteomes" id="UP000318571"/>
    </source>
</evidence>
<feature type="region of interest" description="Disordered" evidence="1">
    <location>
        <begin position="370"/>
        <end position="432"/>
    </location>
</feature>
<feature type="compositionally biased region" description="Polar residues" evidence="1">
    <location>
        <begin position="259"/>
        <end position="276"/>
    </location>
</feature>
<feature type="compositionally biased region" description="Polar residues" evidence="1">
    <location>
        <begin position="332"/>
        <end position="350"/>
    </location>
</feature>
<feature type="compositionally biased region" description="Low complexity" evidence="1">
    <location>
        <begin position="815"/>
        <end position="828"/>
    </location>
</feature>
<dbReference type="SUPFAM" id="SSF50729">
    <property type="entry name" value="PH domain-like"/>
    <property type="match status" value="1"/>
</dbReference>
<keyword evidence="4" id="KW-1185">Reference proteome</keyword>
<dbReference type="EMBL" id="VCGU01000001">
    <property type="protein sequence ID" value="TRY81230.1"/>
    <property type="molecule type" value="Genomic_DNA"/>
</dbReference>
<accession>A0A553PU64</accession>